<protein>
    <recommendedName>
        <fullName evidence="3">Outer membrane protein TolC</fullName>
    </recommendedName>
</protein>
<keyword evidence="2" id="KW-1185">Reference proteome</keyword>
<accession>A0ABQ1UFU9</accession>
<dbReference type="Proteomes" id="UP000655016">
    <property type="component" value="Unassembled WGS sequence"/>
</dbReference>
<evidence type="ECO:0008006" key="3">
    <source>
        <dbReference type="Google" id="ProtNLM"/>
    </source>
</evidence>
<organism evidence="1 2">
    <name type="scientific">Flavobacterium limi</name>
    <dbReference type="NCBI Taxonomy" id="2045105"/>
    <lineage>
        <taxon>Bacteria</taxon>
        <taxon>Pseudomonadati</taxon>
        <taxon>Bacteroidota</taxon>
        <taxon>Flavobacteriia</taxon>
        <taxon>Flavobacteriales</taxon>
        <taxon>Flavobacteriaceae</taxon>
        <taxon>Flavobacterium</taxon>
    </lineage>
</organism>
<name>A0ABQ1UFU9_9FLAO</name>
<proteinExistence type="predicted"/>
<evidence type="ECO:0000313" key="2">
    <source>
        <dbReference type="Proteomes" id="UP000655016"/>
    </source>
</evidence>
<comment type="caution">
    <text evidence="1">The sequence shown here is derived from an EMBL/GenBank/DDBJ whole genome shotgun (WGS) entry which is preliminary data.</text>
</comment>
<sequence length="605" mass="69065">MKTHILLIFSVLFYGSLYAQVLGQDKEGFSSIVQPSASFNLDFTDKVVTLNFYQEHFKKEDPNAIQIPYNSDELNRLKSENIEQYKSMLIDSWKTQESIFKKRGFIYGVDLKGRSSDGLTQLISNEQLLTSSSISGLIGLRWHKRSYIEGKKLDEYVTKSYNYTGQNSKKELDLIADIEKVINHLLEAKIIDKGKKDDLLHFMGMKSKEDKIESLNNKISSIKTQSGFMDQAKEIYAIEERIETLKKMLAQIPVIQAAITKYNATVNINDILNQQNKVDSKELRTNIDLFDAYLKSEHIKPLNLKIEYEDFKDLESAATWANAKTTIEDALKASMYNLSELSEIKEKGRTYSKESIMKAYEAYKSFLENNNTDMFADLQIAKGNTYTIQRNLMYFKAGFLGSSFKYDLANSSTAIADRFESKNFQGYRLELGYTRQFKRYNFLGLNLAMNRTSNADDLTSTTYKFETTDTSVTPNITTGTEFKALSGPFDTFFKYGLSFDYARLIPFHDSNASAEEIKKSKLLLSINPYVRHNFYSNSETLKPNTSIGLGLYSFNKENGSIAGGLFIQADDLFNKNREEAINFTKQISIGIVFKVAIKSFNPVDK</sequence>
<dbReference type="EMBL" id="BMKP01000006">
    <property type="protein sequence ID" value="GGF18096.1"/>
    <property type="molecule type" value="Genomic_DNA"/>
</dbReference>
<reference evidence="2" key="1">
    <citation type="journal article" date="2019" name="Int. J. Syst. Evol. Microbiol.">
        <title>The Global Catalogue of Microorganisms (GCM) 10K type strain sequencing project: providing services to taxonomists for standard genome sequencing and annotation.</title>
        <authorList>
            <consortium name="The Broad Institute Genomics Platform"/>
            <consortium name="The Broad Institute Genome Sequencing Center for Infectious Disease"/>
            <person name="Wu L."/>
            <person name="Ma J."/>
        </authorList>
    </citation>
    <scope>NUCLEOTIDE SEQUENCE [LARGE SCALE GENOMIC DNA]</scope>
    <source>
        <strain evidence="2">CGMCC 1.16060</strain>
    </source>
</reference>
<gene>
    <name evidence="1" type="ORF">GCM10011518_29340</name>
</gene>
<dbReference type="RefSeq" id="WP_163394929.1">
    <property type="nucleotide sequence ID" value="NZ_BMKP01000006.1"/>
</dbReference>
<evidence type="ECO:0000313" key="1">
    <source>
        <dbReference type="EMBL" id="GGF18096.1"/>
    </source>
</evidence>